<dbReference type="AlphaFoldDB" id="A0A1Y0B2L0"/>
<protein>
    <submittedName>
        <fullName evidence="1">Uncharacterized protein</fullName>
    </submittedName>
</protein>
<keyword evidence="1" id="KW-0496">Mitochondrion</keyword>
<sequence>MTPFWTGRPNLNVLTVGGKKFTDGVYPILTRSESFKRRSSVLRSTNLKISRTNNNKVHFLIELDFHYQMGQLHSA</sequence>
<name>A0A1Y0B2L0_9LAMI</name>
<accession>A0A1Y0B2L0</accession>
<organism evidence="1">
    <name type="scientific">Utricularia reniformis</name>
    <dbReference type="NCBI Taxonomy" id="192314"/>
    <lineage>
        <taxon>Eukaryota</taxon>
        <taxon>Viridiplantae</taxon>
        <taxon>Streptophyta</taxon>
        <taxon>Embryophyta</taxon>
        <taxon>Tracheophyta</taxon>
        <taxon>Spermatophyta</taxon>
        <taxon>Magnoliopsida</taxon>
        <taxon>eudicotyledons</taxon>
        <taxon>Gunneridae</taxon>
        <taxon>Pentapetalae</taxon>
        <taxon>asterids</taxon>
        <taxon>lamiids</taxon>
        <taxon>Lamiales</taxon>
        <taxon>Lentibulariaceae</taxon>
        <taxon>Utricularia</taxon>
    </lineage>
</organism>
<reference evidence="1" key="1">
    <citation type="submission" date="2017-03" db="EMBL/GenBank/DDBJ databases">
        <title>The mitochondrial genome of the carnivorous plant Utricularia reniformis (Lentibulariaceae): structure, comparative analysis and evolutionary landmarks.</title>
        <authorList>
            <person name="Silva S.R."/>
            <person name="Alvarenga D.O."/>
            <person name="Michael T.P."/>
            <person name="Miranda V.F.O."/>
            <person name="Varani A.M."/>
        </authorList>
    </citation>
    <scope>NUCLEOTIDE SEQUENCE</scope>
</reference>
<gene>
    <name evidence="1" type="ORF">AEK19_MT1408</name>
</gene>
<geneLocation type="mitochondrion" evidence="1"/>
<proteinExistence type="predicted"/>
<dbReference type="EMBL" id="KY774314">
    <property type="protein sequence ID" value="ART31603.1"/>
    <property type="molecule type" value="Genomic_DNA"/>
</dbReference>
<evidence type="ECO:0000313" key="1">
    <source>
        <dbReference type="EMBL" id="ART31603.1"/>
    </source>
</evidence>